<feature type="domain" description="N-acetyltransferase" evidence="3">
    <location>
        <begin position="1"/>
        <end position="158"/>
    </location>
</feature>
<dbReference type="PROSITE" id="PS51186">
    <property type="entry name" value="GNAT"/>
    <property type="match status" value="1"/>
</dbReference>
<dbReference type="Gene3D" id="3.40.630.30">
    <property type="match status" value="1"/>
</dbReference>
<dbReference type="OrthoDB" id="5459937at2"/>
<gene>
    <name evidence="4" type="primary">yncA</name>
    <name evidence="4" type="ORF">PSJ8397_01961</name>
</gene>
<dbReference type="CDD" id="cd04301">
    <property type="entry name" value="NAT_SF"/>
    <property type="match status" value="1"/>
</dbReference>
<dbReference type="GO" id="GO:0016747">
    <property type="term" value="F:acyltransferase activity, transferring groups other than amino-acyl groups"/>
    <property type="evidence" value="ECO:0007669"/>
    <property type="project" value="InterPro"/>
</dbReference>
<dbReference type="Pfam" id="PF00583">
    <property type="entry name" value="Acetyltransf_1"/>
    <property type="match status" value="1"/>
</dbReference>
<protein>
    <submittedName>
        <fullName evidence="4">N-acyltransferase YncA</fullName>
        <ecNumber evidence="4">2.3.1.-</ecNumber>
    </submittedName>
</protein>
<evidence type="ECO:0000313" key="4">
    <source>
        <dbReference type="EMBL" id="SLN39624.1"/>
    </source>
</evidence>
<dbReference type="InterPro" id="IPR000182">
    <property type="entry name" value="GNAT_dom"/>
</dbReference>
<dbReference type="AlphaFoldDB" id="A0A1Y5SG29"/>
<dbReference type="InterPro" id="IPR016181">
    <property type="entry name" value="Acyl_CoA_acyltransferase"/>
</dbReference>
<reference evidence="4 5" key="1">
    <citation type="submission" date="2017-03" db="EMBL/GenBank/DDBJ databases">
        <authorList>
            <person name="Afonso C.L."/>
            <person name="Miller P.J."/>
            <person name="Scott M.A."/>
            <person name="Spackman E."/>
            <person name="Goraichik I."/>
            <person name="Dimitrov K.M."/>
            <person name="Suarez D.L."/>
            <person name="Swayne D.E."/>
        </authorList>
    </citation>
    <scope>NUCLEOTIDE SEQUENCE [LARGE SCALE GENOMIC DNA]</scope>
    <source>
        <strain evidence="4 5">CECT 8397</strain>
    </source>
</reference>
<dbReference type="PANTHER" id="PTHR43072:SF23">
    <property type="entry name" value="UPF0039 PROTEIN C11D3.02C"/>
    <property type="match status" value="1"/>
</dbReference>
<dbReference type="Proteomes" id="UP000193623">
    <property type="component" value="Unassembled WGS sequence"/>
</dbReference>
<dbReference type="PANTHER" id="PTHR43072">
    <property type="entry name" value="N-ACETYLTRANSFERASE"/>
    <property type="match status" value="1"/>
</dbReference>
<dbReference type="EC" id="2.3.1.-" evidence="4"/>
<organism evidence="4 5">
    <name type="scientific">Pseudooctadecabacter jejudonensis</name>
    <dbReference type="NCBI Taxonomy" id="1391910"/>
    <lineage>
        <taxon>Bacteria</taxon>
        <taxon>Pseudomonadati</taxon>
        <taxon>Pseudomonadota</taxon>
        <taxon>Alphaproteobacteria</taxon>
        <taxon>Rhodobacterales</taxon>
        <taxon>Paracoccaceae</taxon>
        <taxon>Pseudooctadecabacter</taxon>
    </lineage>
</organism>
<evidence type="ECO:0000259" key="3">
    <source>
        <dbReference type="PROSITE" id="PS51186"/>
    </source>
</evidence>
<name>A0A1Y5SG29_9RHOB</name>
<evidence type="ECO:0000256" key="2">
    <source>
        <dbReference type="ARBA" id="ARBA00023315"/>
    </source>
</evidence>
<accession>A0A1Y5SG29</accession>
<keyword evidence="5" id="KW-1185">Reference proteome</keyword>
<evidence type="ECO:0000313" key="5">
    <source>
        <dbReference type="Proteomes" id="UP000193623"/>
    </source>
</evidence>
<dbReference type="SUPFAM" id="SSF55729">
    <property type="entry name" value="Acyl-CoA N-acyltransferases (Nat)"/>
    <property type="match status" value="1"/>
</dbReference>
<keyword evidence="1 4" id="KW-0808">Transferase</keyword>
<evidence type="ECO:0000256" key="1">
    <source>
        <dbReference type="ARBA" id="ARBA00022679"/>
    </source>
</evidence>
<sequence length="158" mass="17094">MIIRAARAADADAICAIWNPLIADTNMTFSPLEKTADQVAELIAERPCFLVAESSELILGFVTYGPFRGGPGYAHTAEHSIMVDPLSKGQGAGRALMLAAMKHARANGIHVLVAGVAGENVAARAFHKQLGFAEVGKMPEVGRRWDRWLDLVLMQKRL</sequence>
<dbReference type="EMBL" id="FWFT01000003">
    <property type="protein sequence ID" value="SLN39624.1"/>
    <property type="molecule type" value="Genomic_DNA"/>
</dbReference>
<proteinExistence type="predicted"/>
<keyword evidence="2 4" id="KW-0012">Acyltransferase</keyword>